<gene>
    <name evidence="1" type="ORF">NCTC9504_04046</name>
</gene>
<evidence type="ECO:0000313" key="1">
    <source>
        <dbReference type="EMBL" id="STU89145.1"/>
    </source>
</evidence>
<dbReference type="SUPFAM" id="SSF47413">
    <property type="entry name" value="lambda repressor-like DNA-binding domains"/>
    <property type="match status" value="1"/>
</dbReference>
<accession>A0A377ZXK0</accession>
<proteinExistence type="predicted"/>
<organism evidence="1 2">
    <name type="scientific">Klebsiella pneumoniae subsp. pneumoniae</name>
    <dbReference type="NCBI Taxonomy" id="72407"/>
    <lineage>
        <taxon>Bacteria</taxon>
        <taxon>Pseudomonadati</taxon>
        <taxon>Pseudomonadota</taxon>
        <taxon>Gammaproteobacteria</taxon>
        <taxon>Enterobacterales</taxon>
        <taxon>Enterobacteriaceae</taxon>
        <taxon>Klebsiella/Raoultella group</taxon>
        <taxon>Klebsiella</taxon>
        <taxon>Klebsiella pneumoniae complex</taxon>
    </lineage>
</organism>
<protein>
    <submittedName>
        <fullName evidence="1">Predicted transcriptional regulator</fullName>
    </submittedName>
</protein>
<reference evidence="1 2" key="1">
    <citation type="submission" date="2018-06" db="EMBL/GenBank/DDBJ databases">
        <authorList>
            <consortium name="Pathogen Informatics"/>
            <person name="Doyle S."/>
        </authorList>
    </citation>
    <scope>NUCLEOTIDE SEQUENCE [LARGE SCALE GENOMIC DNA]</scope>
    <source>
        <strain evidence="1 2">NCTC9504</strain>
    </source>
</reference>
<dbReference type="Pfam" id="PF01381">
    <property type="entry name" value="HTH_3"/>
    <property type="match status" value="1"/>
</dbReference>
<name>A0A377ZXK0_KLEPN</name>
<dbReference type="Proteomes" id="UP000254020">
    <property type="component" value="Unassembled WGS sequence"/>
</dbReference>
<evidence type="ECO:0000313" key="2">
    <source>
        <dbReference type="Proteomes" id="UP000254020"/>
    </source>
</evidence>
<dbReference type="InterPro" id="IPR001387">
    <property type="entry name" value="Cro/C1-type_HTH"/>
</dbReference>
<sequence>MLTPFGKKVRKLRIDVGVTLKSMADAMGVTSSYLSAIETGKRAVTDPVLKSIISYFTNEGVHAGDELTKAARDSQQSVEINLSGKNQNAREVAMAFARNFDELSDDEFKRLRELLTKKQ</sequence>
<dbReference type="AlphaFoldDB" id="A0A377ZXK0"/>
<dbReference type="GO" id="GO:0003677">
    <property type="term" value="F:DNA binding"/>
    <property type="evidence" value="ECO:0007669"/>
    <property type="project" value="InterPro"/>
</dbReference>
<dbReference type="EMBL" id="UGMA01000005">
    <property type="protein sequence ID" value="STU89145.1"/>
    <property type="molecule type" value="Genomic_DNA"/>
</dbReference>
<dbReference type="SMART" id="SM00530">
    <property type="entry name" value="HTH_XRE"/>
    <property type="match status" value="1"/>
</dbReference>
<dbReference type="CDD" id="cd00093">
    <property type="entry name" value="HTH_XRE"/>
    <property type="match status" value="1"/>
</dbReference>
<dbReference type="InterPro" id="IPR010982">
    <property type="entry name" value="Lambda_DNA-bd_dom_sf"/>
</dbReference>
<dbReference type="RefSeq" id="WP_019705523.1">
    <property type="nucleotide sequence ID" value="NZ_CAAHFZ010000035.1"/>
</dbReference>
<dbReference type="PROSITE" id="PS50943">
    <property type="entry name" value="HTH_CROC1"/>
    <property type="match status" value="1"/>
</dbReference>
<dbReference type="Gene3D" id="1.10.260.40">
    <property type="entry name" value="lambda repressor-like DNA-binding domains"/>
    <property type="match status" value="1"/>
</dbReference>